<evidence type="ECO:0000256" key="3">
    <source>
        <dbReference type="ARBA" id="ARBA00006288"/>
    </source>
</evidence>
<feature type="domain" description="Acyl-CoA oxidase C-alpha1" evidence="14">
    <location>
        <begin position="447"/>
        <end position="599"/>
    </location>
</feature>
<dbReference type="Gene3D" id="1.20.140.10">
    <property type="entry name" value="Butyryl-CoA Dehydrogenase, subunit A, domain 3"/>
    <property type="match status" value="2"/>
</dbReference>
<comment type="cofactor">
    <cofactor evidence="1">
        <name>FAD</name>
        <dbReference type="ChEBI" id="CHEBI:57692"/>
    </cofactor>
</comment>
<dbReference type="FunFam" id="2.40.110.10:FF:000005">
    <property type="entry name" value="Acyl-coenzyme A oxidase"/>
    <property type="match status" value="1"/>
</dbReference>
<evidence type="ECO:0000256" key="7">
    <source>
        <dbReference type="ARBA" id="ARBA00022832"/>
    </source>
</evidence>
<dbReference type="InterPro" id="IPR009100">
    <property type="entry name" value="AcylCoA_DH/oxidase_NM_dom_sf"/>
</dbReference>
<accession>K2PYQ1</accession>
<dbReference type="InterPro" id="IPR002655">
    <property type="entry name" value="Acyl-CoA_oxidase_C"/>
</dbReference>
<feature type="domain" description="Acyl-CoA dehydrogenase/oxidase N-terminal" evidence="13">
    <location>
        <begin position="215"/>
        <end position="294"/>
    </location>
</feature>
<dbReference type="Proteomes" id="UP000007364">
    <property type="component" value="Unassembled WGS sequence"/>
</dbReference>
<dbReference type="Gene3D" id="1.10.540.10">
    <property type="entry name" value="Acyl-CoA dehydrogenase/oxidase, N-terminal domain"/>
    <property type="match status" value="1"/>
</dbReference>
<dbReference type="Gene3D" id="2.40.110.10">
    <property type="entry name" value="Butyryl-CoA Dehydrogenase, subunit A, domain 2"/>
    <property type="match status" value="1"/>
</dbReference>
<keyword evidence="9" id="KW-0443">Lipid metabolism</keyword>
<dbReference type="GO" id="GO:0005504">
    <property type="term" value="F:fatty acid binding"/>
    <property type="evidence" value="ECO:0007669"/>
    <property type="project" value="TreeGrafter"/>
</dbReference>
<dbReference type="RefSeq" id="WP_008989919.1">
    <property type="nucleotide sequence ID" value="NZ_AMSG01000001.1"/>
</dbReference>
<dbReference type="PATRIC" id="fig|555500.3.peg.43"/>
<protein>
    <recommendedName>
        <fullName evidence="4">acyl-CoA oxidase</fullName>
        <ecNumber evidence="4">1.3.3.6</ecNumber>
    </recommendedName>
</protein>
<dbReference type="GO" id="GO:0055088">
    <property type="term" value="P:lipid homeostasis"/>
    <property type="evidence" value="ECO:0007669"/>
    <property type="project" value="TreeGrafter"/>
</dbReference>
<evidence type="ECO:0000259" key="11">
    <source>
        <dbReference type="Pfam" id="PF01756"/>
    </source>
</evidence>
<dbReference type="EC" id="1.3.3.6" evidence="4"/>
<proteinExistence type="inferred from homology"/>
<dbReference type="STRING" id="555500.I215_00205"/>
<dbReference type="InterPro" id="IPR012258">
    <property type="entry name" value="Acyl-CoA_oxidase"/>
</dbReference>
<dbReference type="GO" id="GO:0033540">
    <property type="term" value="P:fatty acid beta-oxidation using acyl-CoA oxidase"/>
    <property type="evidence" value="ECO:0007669"/>
    <property type="project" value="TreeGrafter"/>
</dbReference>
<comment type="subcellular location">
    <subcellularLocation>
        <location evidence="2">Peroxisome</location>
    </subcellularLocation>
</comment>
<dbReference type="InterPro" id="IPR046373">
    <property type="entry name" value="Acyl-CoA_Oxase/DH_mid-dom_sf"/>
</dbReference>
<dbReference type="SUPFAM" id="SSF47203">
    <property type="entry name" value="Acyl-CoA dehydrogenase C-terminal domain-like"/>
    <property type="match status" value="2"/>
</dbReference>
<dbReference type="eggNOG" id="COG1960">
    <property type="taxonomic scope" value="Bacteria"/>
</dbReference>
<evidence type="ECO:0000259" key="14">
    <source>
        <dbReference type="Pfam" id="PF22924"/>
    </source>
</evidence>
<keyword evidence="7" id="KW-0276">Fatty acid metabolism</keyword>
<evidence type="ECO:0000256" key="5">
    <source>
        <dbReference type="ARBA" id="ARBA00022630"/>
    </source>
</evidence>
<keyword evidence="16" id="KW-1185">Reference proteome</keyword>
<gene>
    <name evidence="15" type="ORF">I215_00205</name>
</gene>
<reference evidence="15 16" key="1">
    <citation type="journal article" date="2012" name="J. Bacteriol.">
        <title>Genome Sequence of Galbibacter marinum Type Strain ck-I2-15.</title>
        <authorList>
            <person name="Lai Q."/>
            <person name="Li C."/>
            <person name="Shao Z."/>
        </authorList>
    </citation>
    <scope>NUCLEOTIDE SEQUENCE [LARGE SCALE GENOMIC DNA]</scope>
    <source>
        <strain evidence="16">ck-I2-15</strain>
    </source>
</reference>
<dbReference type="AlphaFoldDB" id="K2PYQ1"/>
<dbReference type="FunFam" id="1.20.140.10:FF:000007">
    <property type="entry name" value="Acyl-coenzyme A oxidase"/>
    <property type="match status" value="1"/>
</dbReference>
<dbReference type="GO" id="GO:0071949">
    <property type="term" value="F:FAD binding"/>
    <property type="evidence" value="ECO:0007669"/>
    <property type="project" value="InterPro"/>
</dbReference>
<dbReference type="InterPro" id="IPR055060">
    <property type="entry name" value="ACOX_C_alpha1"/>
</dbReference>
<dbReference type="InterPro" id="IPR037069">
    <property type="entry name" value="AcylCoA_DH/ox_N_sf"/>
</dbReference>
<feature type="domain" description="Acyl-CoA oxidase C-terminal" evidence="11">
    <location>
        <begin position="648"/>
        <end position="787"/>
    </location>
</feature>
<dbReference type="Pfam" id="PF22924">
    <property type="entry name" value="ACOX_C_alpha1"/>
    <property type="match status" value="1"/>
</dbReference>
<keyword evidence="10" id="KW-0576">Peroxisome</keyword>
<evidence type="ECO:0000256" key="10">
    <source>
        <dbReference type="ARBA" id="ARBA00023140"/>
    </source>
</evidence>
<evidence type="ECO:0000313" key="15">
    <source>
        <dbReference type="EMBL" id="EKF56589.1"/>
    </source>
</evidence>
<keyword evidence="8" id="KW-0560">Oxidoreductase</keyword>
<evidence type="ECO:0000256" key="6">
    <source>
        <dbReference type="ARBA" id="ARBA00022827"/>
    </source>
</evidence>
<dbReference type="PANTHER" id="PTHR10909">
    <property type="entry name" value="ELECTRON TRANSPORT OXIDOREDUCTASE"/>
    <property type="match status" value="1"/>
</dbReference>
<evidence type="ECO:0000256" key="4">
    <source>
        <dbReference type="ARBA" id="ARBA00012870"/>
    </source>
</evidence>
<name>K2PYQ1_9FLAO</name>
<evidence type="ECO:0000259" key="13">
    <source>
        <dbReference type="Pfam" id="PF02771"/>
    </source>
</evidence>
<evidence type="ECO:0000256" key="2">
    <source>
        <dbReference type="ARBA" id="ARBA00004275"/>
    </source>
</evidence>
<dbReference type="EMBL" id="AMSG01000001">
    <property type="protein sequence ID" value="EKF56589.1"/>
    <property type="molecule type" value="Genomic_DNA"/>
</dbReference>
<dbReference type="FunFam" id="1.20.140.10:FF:000010">
    <property type="entry name" value="Acyl-coenzyme A oxidase"/>
    <property type="match status" value="1"/>
</dbReference>
<keyword evidence="6" id="KW-0274">FAD</keyword>
<dbReference type="Pfam" id="PF01756">
    <property type="entry name" value="ACOX"/>
    <property type="match status" value="1"/>
</dbReference>
<dbReference type="PANTHER" id="PTHR10909:SF378">
    <property type="entry name" value="ACYL-COENZYME A OXIDASE"/>
    <property type="match status" value="1"/>
</dbReference>
<dbReference type="SUPFAM" id="SSF56645">
    <property type="entry name" value="Acyl-CoA dehydrogenase NM domain-like"/>
    <property type="match status" value="1"/>
</dbReference>
<evidence type="ECO:0000259" key="12">
    <source>
        <dbReference type="Pfam" id="PF02770"/>
    </source>
</evidence>
<evidence type="ECO:0000256" key="8">
    <source>
        <dbReference type="ARBA" id="ARBA00023002"/>
    </source>
</evidence>
<dbReference type="InterPro" id="IPR013786">
    <property type="entry name" value="AcylCoA_DH/ox_N"/>
</dbReference>
<keyword evidence="5" id="KW-0285">Flavoprotein</keyword>
<dbReference type="Pfam" id="PF02770">
    <property type="entry name" value="Acyl-CoA_dh_M"/>
    <property type="match status" value="1"/>
</dbReference>
<evidence type="ECO:0000256" key="9">
    <source>
        <dbReference type="ARBA" id="ARBA00023098"/>
    </source>
</evidence>
<organism evidence="15 16">
    <name type="scientific">Galbibacter marinus</name>
    <dbReference type="NCBI Taxonomy" id="555500"/>
    <lineage>
        <taxon>Bacteria</taxon>
        <taxon>Pseudomonadati</taxon>
        <taxon>Bacteroidota</taxon>
        <taxon>Flavobacteriia</taxon>
        <taxon>Flavobacteriales</taxon>
        <taxon>Flavobacteriaceae</taxon>
        <taxon>Galbibacter</taxon>
    </lineage>
</organism>
<dbReference type="GO" id="GO:0003997">
    <property type="term" value="F:acyl-CoA oxidase activity"/>
    <property type="evidence" value="ECO:0007669"/>
    <property type="project" value="UniProtKB-EC"/>
</dbReference>
<dbReference type="InterPro" id="IPR036250">
    <property type="entry name" value="AcylCo_DH-like_C"/>
</dbReference>
<feature type="domain" description="Acyl-CoA oxidase/dehydrogenase middle" evidence="12">
    <location>
        <begin position="303"/>
        <end position="411"/>
    </location>
</feature>
<dbReference type="Pfam" id="PF02771">
    <property type="entry name" value="Acyl-CoA_dh_N"/>
    <property type="match status" value="1"/>
</dbReference>
<comment type="similarity">
    <text evidence="3">Belongs to the acyl-CoA oxidase family.</text>
</comment>
<sequence>MFIHKAKIKQKHQCYDQPAIEFLKIRKFYNNSYLGSMEKLQYTSNLLKYIPFLYVIWSDDLFSPSEISVFTKALEGDELKSEEENQIKRWIDPDNPPSDQTMLKWKQLIDHSDIPLIESDSYPLSLFSVRWANKDQAVDQVDPHLKFIEINLGIQPNHYHHLFEVQKDTSHTASFYKAAEIDNLLKSTHKEAIDPLRKLISKPSFKWEVRPTKEEQRDWVRRQLKELADAGYGAMAFEPEYGGTGNMPAYGSIFDNLMFVDGSLTIKFGVQFGLFGGSIANLGTKFHHDKYLKAAGNAELLGCFAMTETRHGSNVRGVKTTATYVKESDSIVIHTPSENDNKIYIGNALDATMATVFAQLIVEGTNHGVHAILVPLRDKDGTLLEGIRVKDNGYKLGLNGVDNGKIWFHNVVVPRENLLNKFGSIDQQGKYHSDIENPNKRFFTMLGTLVGGRICVGKGALSGAKKALAIAVKYALNRRQFNSDKKIQEDLIMDYPTHQLRLIKPIAKSYVYHFVLEKLITQYANSDTSNRREIETQAAALKSTITWFANNCIQECREACGGQGYMSENKLSSIKGDVDIFTTFEGDNTVLIQLAAKGILTNFKTEFNSDHYRDILKYLGTQLSDRLTTFNPIFTNKTDKDHLYDSEFHVNALEYKRRRLTFSVASRIQNYTKKGIPSYQAFLKVQTHLVELGKAYSEELSYKAFLDFTKTIQSNDLKFLFGKLGTLFALSEIHDNAAWYLEQGYISGTKSKAIRNRVERLCSELRPHVNTLVDGFGIPNSCITTPITPV</sequence>
<evidence type="ECO:0000256" key="1">
    <source>
        <dbReference type="ARBA" id="ARBA00001974"/>
    </source>
</evidence>
<dbReference type="InterPro" id="IPR006091">
    <property type="entry name" value="Acyl-CoA_Oxase/DH_mid-dom"/>
</dbReference>
<evidence type="ECO:0000313" key="16">
    <source>
        <dbReference type="Proteomes" id="UP000007364"/>
    </source>
</evidence>
<comment type="caution">
    <text evidence="15">The sequence shown here is derived from an EMBL/GenBank/DDBJ whole genome shotgun (WGS) entry which is preliminary data.</text>
</comment>